<dbReference type="InterPro" id="IPR036291">
    <property type="entry name" value="NAD(P)-bd_dom_sf"/>
</dbReference>
<dbReference type="PANTHER" id="PTHR42879:SF2">
    <property type="entry name" value="3-OXOACYL-[ACYL-CARRIER-PROTEIN] REDUCTASE FABG"/>
    <property type="match status" value="1"/>
</dbReference>
<dbReference type="SUPFAM" id="SSF51735">
    <property type="entry name" value="NAD(P)-binding Rossmann-fold domains"/>
    <property type="match status" value="1"/>
</dbReference>
<keyword evidence="2" id="KW-0560">Oxidoreductase</keyword>
<dbReference type="PANTHER" id="PTHR42879">
    <property type="entry name" value="3-OXOACYL-(ACYL-CARRIER-PROTEIN) REDUCTASE"/>
    <property type="match status" value="1"/>
</dbReference>
<comment type="caution">
    <text evidence="5">The sequence shown here is derived from an EMBL/GenBank/DDBJ whole genome shotgun (WGS) entry which is preliminary data.</text>
</comment>
<protein>
    <submittedName>
        <fullName evidence="5">3-oxoacyl-ACP reductase</fullName>
    </submittedName>
</protein>
<dbReference type="Proteomes" id="UP000285310">
    <property type="component" value="Unassembled WGS sequence"/>
</dbReference>
<reference evidence="5 6" key="1">
    <citation type="submission" date="2013-10" db="EMBL/GenBank/DDBJ databases">
        <title>Salinisphaera japonica YTM-1 Genome Sequencing.</title>
        <authorList>
            <person name="Lai Q."/>
            <person name="Li C."/>
            <person name="Shao Z."/>
        </authorList>
    </citation>
    <scope>NUCLEOTIDE SEQUENCE [LARGE SCALE GENOMIC DNA]</scope>
    <source>
        <strain evidence="5 6">YTM-1</strain>
    </source>
</reference>
<dbReference type="InterPro" id="IPR002347">
    <property type="entry name" value="SDR_fam"/>
</dbReference>
<accession>A0A423PP07</accession>
<dbReference type="EMBL" id="AYKG01000028">
    <property type="protein sequence ID" value="ROO27307.1"/>
    <property type="molecule type" value="Genomic_DNA"/>
</dbReference>
<keyword evidence="6" id="KW-1185">Reference proteome</keyword>
<name>A0A423PP07_9GAMM</name>
<evidence type="ECO:0000313" key="6">
    <source>
        <dbReference type="Proteomes" id="UP000285310"/>
    </source>
</evidence>
<dbReference type="OrthoDB" id="9803333at2"/>
<dbReference type="SMART" id="SM00822">
    <property type="entry name" value="PKS_KR"/>
    <property type="match status" value="1"/>
</dbReference>
<dbReference type="GO" id="GO:0016491">
    <property type="term" value="F:oxidoreductase activity"/>
    <property type="evidence" value="ECO:0007669"/>
    <property type="project" value="UniProtKB-KW"/>
</dbReference>
<evidence type="ECO:0000256" key="1">
    <source>
        <dbReference type="ARBA" id="ARBA00006484"/>
    </source>
</evidence>
<dbReference type="FunFam" id="3.40.50.720:FF:000173">
    <property type="entry name" value="3-oxoacyl-[acyl-carrier protein] reductase"/>
    <property type="match status" value="1"/>
</dbReference>
<evidence type="ECO:0000313" key="5">
    <source>
        <dbReference type="EMBL" id="ROO27307.1"/>
    </source>
</evidence>
<dbReference type="InterPro" id="IPR057326">
    <property type="entry name" value="KR_dom"/>
</dbReference>
<dbReference type="AlphaFoldDB" id="A0A423PP07"/>
<feature type="domain" description="Ketoreductase" evidence="4">
    <location>
        <begin position="7"/>
        <end position="192"/>
    </location>
</feature>
<organism evidence="5 6">
    <name type="scientific">Salinisphaera japonica YTM-1</name>
    <dbReference type="NCBI Taxonomy" id="1209778"/>
    <lineage>
        <taxon>Bacteria</taxon>
        <taxon>Pseudomonadati</taxon>
        <taxon>Pseudomonadota</taxon>
        <taxon>Gammaproteobacteria</taxon>
        <taxon>Salinisphaerales</taxon>
        <taxon>Salinisphaeraceae</taxon>
        <taxon>Salinisphaera</taxon>
    </lineage>
</organism>
<gene>
    <name evidence="5" type="ORF">SAJA_09630</name>
</gene>
<sequence length="243" mass="25208">MDDLKDRVALVTGASRGIGAATAVALAHAGCNVAIGYNNSRKAAEDIANRIRETGRRVALIPADVSAHAAAETLVGTAEAELGGVDILINNAGINPVHGIDDLTLEAWQTTLQTNLTSAFMISQRVIPGMRRRGWGRLVMMSSVAAQIGGVIGPHYAASKAGQLGLMRSYADLLAGTGITSNAIAPALIETDMINDNPNITPDLIPIGRFGRVDEVASLAVHLAGNGYITGQTFNVNGGKVMS</sequence>
<dbReference type="Gene3D" id="3.40.50.720">
    <property type="entry name" value="NAD(P)-binding Rossmann-like Domain"/>
    <property type="match status" value="1"/>
</dbReference>
<comment type="similarity">
    <text evidence="1 3">Belongs to the short-chain dehydrogenases/reductases (SDR) family.</text>
</comment>
<evidence type="ECO:0000256" key="2">
    <source>
        <dbReference type="ARBA" id="ARBA00023002"/>
    </source>
</evidence>
<evidence type="ECO:0000259" key="4">
    <source>
        <dbReference type="SMART" id="SM00822"/>
    </source>
</evidence>
<dbReference type="InParanoid" id="A0A423PP07"/>
<dbReference type="InterPro" id="IPR050259">
    <property type="entry name" value="SDR"/>
</dbReference>
<dbReference type="Pfam" id="PF00106">
    <property type="entry name" value="adh_short"/>
    <property type="match status" value="1"/>
</dbReference>
<dbReference type="PRINTS" id="PR00081">
    <property type="entry name" value="GDHRDH"/>
</dbReference>
<dbReference type="PRINTS" id="PR00080">
    <property type="entry name" value="SDRFAMILY"/>
</dbReference>
<proteinExistence type="inferred from homology"/>
<evidence type="ECO:0000256" key="3">
    <source>
        <dbReference type="RuleBase" id="RU000363"/>
    </source>
</evidence>
<dbReference type="RefSeq" id="WP_123658422.1">
    <property type="nucleotide sequence ID" value="NZ_AYKG01000028.1"/>
</dbReference>